<protein>
    <submittedName>
        <fullName evidence="1">Uncharacterized protein</fullName>
    </submittedName>
</protein>
<proteinExistence type="predicted"/>
<dbReference type="Proteomes" id="UP000245910">
    <property type="component" value="Chromosome I"/>
</dbReference>
<sequence>MNGRKLRWRRALSRGLDHLVEDQVLLGEAEDDDQSSRVIICNTRQCPLGDGLRIGTIRSRQGCSYRRCGDDTDV</sequence>
<keyword evidence="2" id="KW-1185">Reference proteome</keyword>
<dbReference type="AlphaFoldDB" id="A0A2L2TD05"/>
<organism evidence="1 2">
    <name type="scientific">Fusarium venenatum</name>
    <dbReference type="NCBI Taxonomy" id="56646"/>
    <lineage>
        <taxon>Eukaryota</taxon>
        <taxon>Fungi</taxon>
        <taxon>Dikarya</taxon>
        <taxon>Ascomycota</taxon>
        <taxon>Pezizomycotina</taxon>
        <taxon>Sordariomycetes</taxon>
        <taxon>Hypocreomycetidae</taxon>
        <taxon>Hypocreales</taxon>
        <taxon>Nectriaceae</taxon>
        <taxon>Fusarium</taxon>
    </lineage>
</organism>
<name>A0A2L2TD05_9HYPO</name>
<reference evidence="2" key="1">
    <citation type="submission" date="2014-10" db="EMBL/GenBank/DDBJ databases">
        <authorList>
            <person name="King R."/>
        </authorList>
    </citation>
    <scope>NUCLEOTIDE SEQUENCE [LARGE SCALE GENOMIC DNA]</scope>
    <source>
        <strain evidence="2">A3/5</strain>
    </source>
</reference>
<dbReference type="EMBL" id="LN649229">
    <property type="protein sequence ID" value="CEI67829.1"/>
    <property type="molecule type" value="Genomic_DNA"/>
</dbReference>
<accession>A0A2L2TD05</accession>
<evidence type="ECO:0000313" key="1">
    <source>
        <dbReference type="EMBL" id="CEI67829.1"/>
    </source>
</evidence>
<evidence type="ECO:0000313" key="2">
    <source>
        <dbReference type="Proteomes" id="UP000245910"/>
    </source>
</evidence>